<sequence>MSELEMNGSIVQLNFGMGFLRRINREVSIPVDGAPGLKEDVGLRYAVGGLLEGDVNTLVNVLYTANTNCEQRVTKDFIDKFIEDETTDIDKVFEDVLGFLKNSNATKKGTISAIENVEKANKLREAKLKAQMEAMA</sequence>
<proteinExistence type="predicted"/>
<dbReference type="RefSeq" id="WP_025654087.1">
    <property type="nucleotide sequence ID" value="NZ_CYZU01000084.1"/>
</dbReference>
<organism evidence="1 2">
    <name type="scientific">Faecalicatena contorta</name>
    <dbReference type="NCBI Taxonomy" id="39482"/>
    <lineage>
        <taxon>Bacteria</taxon>
        <taxon>Bacillati</taxon>
        <taxon>Bacillota</taxon>
        <taxon>Clostridia</taxon>
        <taxon>Lachnospirales</taxon>
        <taxon>Lachnospiraceae</taxon>
        <taxon>Faecalicatena</taxon>
    </lineage>
</organism>
<evidence type="ECO:0000313" key="1">
    <source>
        <dbReference type="EMBL" id="CUP33201.1"/>
    </source>
</evidence>
<accession>A0A174MDL1</accession>
<dbReference type="STRING" id="39482.ERS852491_04878"/>
<dbReference type="InterPro" id="IPR024410">
    <property type="entry name" value="Phage_TAC_12"/>
</dbReference>
<reference evidence="1 2" key="1">
    <citation type="submission" date="2015-09" db="EMBL/GenBank/DDBJ databases">
        <authorList>
            <consortium name="Pathogen Informatics"/>
        </authorList>
    </citation>
    <scope>NUCLEOTIDE SEQUENCE [LARGE SCALE GENOMIC DNA]</scope>
    <source>
        <strain evidence="1 2">2789STDY5834876</strain>
    </source>
</reference>
<dbReference type="EMBL" id="CYZU01000084">
    <property type="protein sequence ID" value="CUP33201.1"/>
    <property type="molecule type" value="Genomic_DNA"/>
</dbReference>
<dbReference type="OrthoDB" id="2067392at2"/>
<evidence type="ECO:0000313" key="2">
    <source>
        <dbReference type="Proteomes" id="UP000095544"/>
    </source>
</evidence>
<dbReference type="AlphaFoldDB" id="A0A174MDL1"/>
<dbReference type="Proteomes" id="UP000095544">
    <property type="component" value="Unassembled WGS sequence"/>
</dbReference>
<protein>
    <submittedName>
        <fullName evidence="1">Phage protein</fullName>
    </submittedName>
</protein>
<dbReference type="Pfam" id="PF12363">
    <property type="entry name" value="Phage_TAC_12"/>
    <property type="match status" value="1"/>
</dbReference>
<name>A0A174MDL1_9FIRM</name>
<gene>
    <name evidence="1" type="ORF">ERS852491_04878</name>
</gene>